<dbReference type="HOGENOM" id="CLU_2867720_0_0_1"/>
<dbReference type="Proteomes" id="UP000030701">
    <property type="component" value="Unassembled WGS sequence"/>
</dbReference>
<evidence type="ECO:0000313" key="1">
    <source>
        <dbReference type="EMBL" id="EXM12905.1"/>
    </source>
</evidence>
<name>X0LWR1_FUSOX</name>
<accession>X0LWR1</accession>
<reference evidence="1" key="2">
    <citation type="submission" date="2014-03" db="EMBL/GenBank/DDBJ databases">
        <title>The Genome Annotation of Fusarium oxysporum Cotton.</title>
        <authorList>
            <consortium name="The Broad Institute Genomics Platform"/>
            <person name="Ma L.-J."/>
            <person name="Corby-Kistler H."/>
            <person name="Broz K."/>
            <person name="Gale L.R."/>
            <person name="Jonkers W."/>
            <person name="O'Donnell K."/>
            <person name="Ploetz R."/>
            <person name="Steinberg C."/>
            <person name="Schwartz D.C."/>
            <person name="VanEtten H."/>
            <person name="Zhou S."/>
            <person name="Young S.K."/>
            <person name="Zeng Q."/>
            <person name="Gargeya S."/>
            <person name="Fitzgerald M."/>
            <person name="Abouelleil A."/>
            <person name="Alvarado L."/>
            <person name="Chapman S.B."/>
            <person name="Gainer-Dewar J."/>
            <person name="Goldberg J."/>
            <person name="Griggs A."/>
            <person name="Gujja S."/>
            <person name="Hansen M."/>
            <person name="Howarth C."/>
            <person name="Imamovic A."/>
            <person name="Ireland A."/>
            <person name="Larimer J."/>
            <person name="McCowan C."/>
            <person name="Murphy C."/>
            <person name="Pearson M."/>
            <person name="Poon T.W."/>
            <person name="Priest M."/>
            <person name="Roberts A."/>
            <person name="Saif S."/>
            <person name="Shea T."/>
            <person name="Sykes S."/>
            <person name="Wortman J."/>
            <person name="Nusbaum C."/>
            <person name="Birren B."/>
        </authorList>
    </citation>
    <scope>NUCLEOTIDE SEQUENCE</scope>
    <source>
        <strain evidence="1">25433</strain>
    </source>
</reference>
<dbReference type="AlphaFoldDB" id="X0LWR1"/>
<reference evidence="1" key="1">
    <citation type="submission" date="2011-11" db="EMBL/GenBank/DDBJ databases">
        <title>The Genome Sequence of Fusarium oxysporum Cotton.</title>
        <authorList>
            <consortium name="The Broad Institute Genome Sequencing Platform"/>
            <person name="Ma L.-J."/>
            <person name="Gale L.R."/>
            <person name="Schwartz D.C."/>
            <person name="Zhou S."/>
            <person name="Corby-Kistler H."/>
            <person name="Young S.K."/>
            <person name="Zeng Q."/>
            <person name="Gargeya S."/>
            <person name="Fitzgerald M."/>
            <person name="Haas B."/>
            <person name="Abouelleil A."/>
            <person name="Alvarado L."/>
            <person name="Arachchi H.M."/>
            <person name="Berlin A."/>
            <person name="Brown A."/>
            <person name="Chapman S.B."/>
            <person name="Chen Z."/>
            <person name="Dunbar C."/>
            <person name="Freedman E."/>
            <person name="Gearin G."/>
            <person name="Goldberg J."/>
            <person name="Griggs A."/>
            <person name="Gujja S."/>
            <person name="Heiman D."/>
            <person name="Howarth C."/>
            <person name="Larson L."/>
            <person name="Lui A."/>
            <person name="MacDonald P.J.P."/>
            <person name="Montmayeur A."/>
            <person name="Murphy C."/>
            <person name="Neiman D."/>
            <person name="Pearson M."/>
            <person name="Priest M."/>
            <person name="Roberts A."/>
            <person name="Saif S."/>
            <person name="Shea T."/>
            <person name="Shenoy N."/>
            <person name="Sisk P."/>
            <person name="Stolte C."/>
            <person name="Sykes S."/>
            <person name="Wortman J."/>
            <person name="Nusbaum C."/>
            <person name="Birren B."/>
        </authorList>
    </citation>
    <scope>NUCLEOTIDE SEQUENCE [LARGE SCALE GENOMIC DNA]</scope>
    <source>
        <strain evidence="1">25433</strain>
    </source>
</reference>
<dbReference type="EMBL" id="KK035355">
    <property type="protein sequence ID" value="EXM12905.1"/>
    <property type="molecule type" value="Genomic_DNA"/>
</dbReference>
<gene>
    <name evidence="1" type="ORF">FOTG_18618</name>
</gene>
<proteinExistence type="predicted"/>
<organism evidence="1">
    <name type="scientific">Fusarium oxysporum f. sp. vasinfectum 25433</name>
    <dbReference type="NCBI Taxonomy" id="1089449"/>
    <lineage>
        <taxon>Eukaryota</taxon>
        <taxon>Fungi</taxon>
        <taxon>Dikarya</taxon>
        <taxon>Ascomycota</taxon>
        <taxon>Pezizomycotina</taxon>
        <taxon>Sordariomycetes</taxon>
        <taxon>Hypocreomycetidae</taxon>
        <taxon>Hypocreales</taxon>
        <taxon>Nectriaceae</taxon>
        <taxon>Fusarium</taxon>
        <taxon>Fusarium oxysporum species complex</taxon>
    </lineage>
</organism>
<sequence length="64" mass="7272">MASMSIGHFPDSTDRESPQPILYQNLERRERECDGDLMLQPPRPVTTPLIKPQTFYSLQHAGSS</sequence>
<protein>
    <submittedName>
        <fullName evidence="1">Uncharacterized protein</fullName>
    </submittedName>
</protein>